<dbReference type="EMBL" id="KB933041">
    <property type="protein sequence ID" value="EOO01207.1"/>
    <property type="molecule type" value="Genomic_DNA"/>
</dbReference>
<dbReference type="HOGENOM" id="CLU_065858_0_0_1"/>
<feature type="compositionally biased region" description="Acidic residues" evidence="1">
    <location>
        <begin position="144"/>
        <end position="156"/>
    </location>
</feature>
<name>R8BPD6_PHAM7</name>
<gene>
    <name evidence="2" type="ORF">UCRPA7_3315</name>
</gene>
<accession>R8BPD6</accession>
<dbReference type="PANTHER" id="PTHR13237:SF9">
    <property type="entry name" value="NEUROGUIDIN"/>
    <property type="match status" value="1"/>
</dbReference>
<dbReference type="KEGG" id="tmn:UCRPA7_3315"/>
<dbReference type="InterPro" id="IPR007146">
    <property type="entry name" value="Sas10/Utp3/C1D"/>
</dbReference>
<dbReference type="GO" id="GO:0000462">
    <property type="term" value="P:maturation of SSU-rRNA from tricistronic rRNA transcript (SSU-rRNA, 5.8S rRNA, LSU-rRNA)"/>
    <property type="evidence" value="ECO:0007669"/>
    <property type="project" value="TreeGrafter"/>
</dbReference>
<dbReference type="GeneID" id="19323652"/>
<feature type="compositionally biased region" description="Basic and acidic residues" evidence="1">
    <location>
        <begin position="329"/>
        <end position="339"/>
    </location>
</feature>
<evidence type="ECO:0000313" key="2">
    <source>
        <dbReference type="EMBL" id="EOO01207.1"/>
    </source>
</evidence>
<reference evidence="3" key="1">
    <citation type="journal article" date="2013" name="Genome Announc.">
        <title>Draft genome sequence of the ascomycete Phaeoacremonium aleophilum strain UCR-PA7, a causal agent of the esca disease complex in grapevines.</title>
        <authorList>
            <person name="Blanco-Ulate B."/>
            <person name="Rolshausen P."/>
            <person name="Cantu D."/>
        </authorList>
    </citation>
    <scope>NUCLEOTIDE SEQUENCE [LARGE SCALE GENOMIC DNA]</scope>
    <source>
        <strain evidence="3">UCR-PA7</strain>
    </source>
</reference>
<feature type="compositionally biased region" description="Basic and acidic residues" evidence="1">
    <location>
        <begin position="276"/>
        <end position="293"/>
    </location>
</feature>
<dbReference type="Pfam" id="PF04000">
    <property type="entry name" value="Sas10_Utp3"/>
    <property type="match status" value="1"/>
</dbReference>
<feature type="region of interest" description="Disordered" evidence="1">
    <location>
        <begin position="276"/>
        <end position="302"/>
    </location>
</feature>
<dbReference type="OrthoDB" id="203440at2759"/>
<dbReference type="PANTHER" id="PTHR13237">
    <property type="entry name" value="SOMETHING ABOUT SILENCING PROTEIN 10-RELATED"/>
    <property type="match status" value="1"/>
</dbReference>
<dbReference type="eggNOG" id="KOG3117">
    <property type="taxonomic scope" value="Eukaryota"/>
</dbReference>
<dbReference type="AlphaFoldDB" id="R8BPD6"/>
<dbReference type="Proteomes" id="UP000014074">
    <property type="component" value="Unassembled WGS sequence"/>
</dbReference>
<feature type="region of interest" description="Disordered" evidence="1">
    <location>
        <begin position="238"/>
        <end position="262"/>
    </location>
</feature>
<evidence type="ECO:0000256" key="1">
    <source>
        <dbReference type="SAM" id="MobiDB-lite"/>
    </source>
</evidence>
<protein>
    <submittedName>
        <fullName evidence="2">Putative sas10 utp3 c1d family protein</fullName>
    </submittedName>
</protein>
<feature type="region of interest" description="Disordered" evidence="1">
    <location>
        <begin position="316"/>
        <end position="354"/>
    </location>
</feature>
<feature type="region of interest" description="Disordered" evidence="1">
    <location>
        <begin position="127"/>
        <end position="213"/>
    </location>
</feature>
<sequence>MASASTLPGLLDTLSQSLSSALEATPKLSGIEPQKDGLSLLDVKNELLLSYLQNLVFLILLKIRQSRNGNSGNADSSSSLDDAVVKKLVELRLYLEKGVRPLEDKLRYQIEKVLRAADDAERNAKALETAKNTEKDGSGSESESGSDEESDEENEHEDQGRKISDLQYRPNLSAFVRPAAAAAPTTKKDTNGVYRPPKVAPTVMPTTERRERTDRRALKSATMDEYIADELSAAPMAEPSIGTTIVQGGRKTKTASERKAEAERLEYEERNFVRLPKESKKDRAQKAKIEGRRGRMNFGGEEWRDLGAGVDRINRLTKSKGAGGGTKALLDKSRKRGFETVDGPRGSGSAGVEIGDRFQKRLKTLERGRGKKR</sequence>
<organism evidence="2 3">
    <name type="scientific">Phaeoacremonium minimum (strain UCR-PA7)</name>
    <name type="common">Esca disease fungus</name>
    <name type="synonym">Togninia minima</name>
    <dbReference type="NCBI Taxonomy" id="1286976"/>
    <lineage>
        <taxon>Eukaryota</taxon>
        <taxon>Fungi</taxon>
        <taxon>Dikarya</taxon>
        <taxon>Ascomycota</taxon>
        <taxon>Pezizomycotina</taxon>
        <taxon>Sordariomycetes</taxon>
        <taxon>Sordariomycetidae</taxon>
        <taxon>Togniniales</taxon>
        <taxon>Togniniaceae</taxon>
        <taxon>Phaeoacremonium</taxon>
    </lineage>
</organism>
<dbReference type="RefSeq" id="XP_007914185.1">
    <property type="nucleotide sequence ID" value="XM_007915994.1"/>
</dbReference>
<keyword evidence="3" id="KW-1185">Reference proteome</keyword>
<dbReference type="GO" id="GO:0032040">
    <property type="term" value="C:small-subunit processome"/>
    <property type="evidence" value="ECO:0007669"/>
    <property type="project" value="TreeGrafter"/>
</dbReference>
<proteinExistence type="predicted"/>
<evidence type="ECO:0000313" key="3">
    <source>
        <dbReference type="Proteomes" id="UP000014074"/>
    </source>
</evidence>